<dbReference type="GeneID" id="112295281"/>
<feature type="domain" description="Methyltransferase" evidence="2">
    <location>
        <begin position="204"/>
        <end position="326"/>
    </location>
</feature>
<dbReference type="Gramene" id="Pp3c18_13170V3.1">
    <property type="protein sequence ID" value="Pp3c18_13170V3.1"/>
    <property type="gene ID" value="Pp3c18_13170"/>
</dbReference>
<dbReference type="InterPro" id="IPR025714">
    <property type="entry name" value="Methyltranfer_dom"/>
</dbReference>
<gene>
    <name evidence="4" type="primary">LOC112295281</name>
    <name evidence="3" type="ORF">PHYPA_023075</name>
</gene>
<dbReference type="Proteomes" id="UP000006727">
    <property type="component" value="Chromosome 18"/>
</dbReference>
<evidence type="ECO:0000259" key="2">
    <source>
        <dbReference type="Pfam" id="PF13679"/>
    </source>
</evidence>
<dbReference type="GO" id="GO:0005737">
    <property type="term" value="C:cytoplasm"/>
    <property type="evidence" value="ECO:0000318"/>
    <property type="project" value="GO_Central"/>
</dbReference>
<protein>
    <recommendedName>
        <fullName evidence="2">Methyltransferase domain-containing protein</fullName>
    </recommendedName>
</protein>
<reference evidence="3 5" key="1">
    <citation type="journal article" date="2008" name="Science">
        <title>The Physcomitrella genome reveals evolutionary insights into the conquest of land by plants.</title>
        <authorList>
            <person name="Rensing S."/>
            <person name="Lang D."/>
            <person name="Zimmer A."/>
            <person name="Terry A."/>
            <person name="Salamov A."/>
            <person name="Shapiro H."/>
            <person name="Nishiyama T."/>
            <person name="Perroud P.-F."/>
            <person name="Lindquist E."/>
            <person name="Kamisugi Y."/>
            <person name="Tanahashi T."/>
            <person name="Sakakibara K."/>
            <person name="Fujita T."/>
            <person name="Oishi K."/>
            <person name="Shin-I T."/>
            <person name="Kuroki Y."/>
            <person name="Toyoda A."/>
            <person name="Suzuki Y."/>
            <person name="Hashimoto A."/>
            <person name="Yamaguchi K."/>
            <person name="Sugano A."/>
            <person name="Kohara Y."/>
            <person name="Fujiyama A."/>
            <person name="Anterola A."/>
            <person name="Aoki S."/>
            <person name="Ashton N."/>
            <person name="Barbazuk W.B."/>
            <person name="Barker E."/>
            <person name="Bennetzen J."/>
            <person name="Bezanilla M."/>
            <person name="Blankenship R."/>
            <person name="Cho S.H."/>
            <person name="Dutcher S."/>
            <person name="Estelle M."/>
            <person name="Fawcett J.A."/>
            <person name="Gundlach H."/>
            <person name="Hanada K."/>
            <person name="Heyl A."/>
            <person name="Hicks K.A."/>
            <person name="Hugh J."/>
            <person name="Lohr M."/>
            <person name="Mayer K."/>
            <person name="Melkozernov A."/>
            <person name="Murata T."/>
            <person name="Nelson D."/>
            <person name="Pils B."/>
            <person name="Prigge M."/>
            <person name="Reiss B."/>
            <person name="Renner T."/>
            <person name="Rombauts S."/>
            <person name="Rushton P."/>
            <person name="Sanderfoot A."/>
            <person name="Schween G."/>
            <person name="Shiu S.-H."/>
            <person name="Stueber K."/>
            <person name="Theodoulou F.L."/>
            <person name="Tu H."/>
            <person name="Van de Peer Y."/>
            <person name="Verrier P.J."/>
            <person name="Waters E."/>
            <person name="Wood A."/>
            <person name="Yang L."/>
            <person name="Cove D."/>
            <person name="Cuming A."/>
            <person name="Hasebe M."/>
            <person name="Lucas S."/>
            <person name="Mishler D.B."/>
            <person name="Reski R."/>
            <person name="Grigoriev I."/>
            <person name="Quatrano R.S."/>
            <person name="Boore J.L."/>
        </authorList>
    </citation>
    <scope>NUCLEOTIDE SEQUENCE [LARGE SCALE GENOMIC DNA]</scope>
    <source>
        <strain evidence="4 5">cv. Gransden 2004</strain>
    </source>
</reference>
<dbReference type="SUPFAM" id="SSF53335">
    <property type="entry name" value="S-adenosyl-L-methionine-dependent methyltransferases"/>
    <property type="match status" value="1"/>
</dbReference>
<name>A0A2K1J0X4_PHYPA</name>
<dbReference type="CDD" id="cd02440">
    <property type="entry name" value="AdoMet_MTases"/>
    <property type="match status" value="1"/>
</dbReference>
<dbReference type="EMBL" id="ABEU02000018">
    <property type="protein sequence ID" value="PNR35176.1"/>
    <property type="molecule type" value="Genomic_DNA"/>
</dbReference>
<evidence type="ECO:0000256" key="1">
    <source>
        <dbReference type="SAM" id="MobiDB-lite"/>
    </source>
</evidence>
<feature type="region of interest" description="Disordered" evidence="1">
    <location>
        <begin position="183"/>
        <end position="202"/>
    </location>
</feature>
<dbReference type="InterPro" id="IPR029063">
    <property type="entry name" value="SAM-dependent_MTases_sf"/>
</dbReference>
<dbReference type="AlphaFoldDB" id="A0A2K1J0X4"/>
<proteinExistence type="predicted"/>
<keyword evidence="5" id="KW-1185">Reference proteome</keyword>
<feature type="region of interest" description="Disordered" evidence="1">
    <location>
        <begin position="31"/>
        <end position="65"/>
    </location>
</feature>
<evidence type="ECO:0000313" key="5">
    <source>
        <dbReference type="Proteomes" id="UP000006727"/>
    </source>
</evidence>
<dbReference type="EnsemblPlants" id="Pp3c18_13170V3.1">
    <property type="protein sequence ID" value="Pp3c18_13170V3.1"/>
    <property type="gene ID" value="Pp3c18_13170"/>
</dbReference>
<organism evidence="3">
    <name type="scientific">Physcomitrium patens</name>
    <name type="common">Spreading-leaved earth moss</name>
    <name type="synonym">Physcomitrella patens</name>
    <dbReference type="NCBI Taxonomy" id="3218"/>
    <lineage>
        <taxon>Eukaryota</taxon>
        <taxon>Viridiplantae</taxon>
        <taxon>Streptophyta</taxon>
        <taxon>Embryophyta</taxon>
        <taxon>Bryophyta</taxon>
        <taxon>Bryophytina</taxon>
        <taxon>Bryopsida</taxon>
        <taxon>Funariidae</taxon>
        <taxon>Funariales</taxon>
        <taxon>Funariaceae</taxon>
        <taxon>Physcomitrium</taxon>
    </lineage>
</organism>
<dbReference type="Gramene" id="Pp3c18_13170V3.2">
    <property type="protein sequence ID" value="Pp3c18_13170V3.2"/>
    <property type="gene ID" value="Pp3c18_13170"/>
</dbReference>
<sequence length="457" mass="50725">MVHLSTILGFCWYLEHLTEESLMLRASPGREQQCGASSHPGGRCLEPKRTRRQKFRDQGGPSRDSLQRSQIVALLRRIPALHFDRELVSLRNHAELQQFVYRDCRGVARHDERCSEDELSGELPPDVMWPFSAVSELGEKGIFRVDWSVIPATADPFRGFGYKAPALTTRKILRREGGGHRCGGGHYDDTGEGEKDRLGRGARKRSQVESIATALKFLNLSPGSVVVDFGSGSGALSLPLACLFKELTFICVDYKLESLRLLAMRAQAAKLANLTTWQGRIEDYMEPFDACVALHACGHATDLALMQALRWRAGYVASPCCVGKLQFAVASSSFTGIVDEVEKPECSGEEIVGSFSKPLSPKQLEHCLTYPRSNWLRSVITTEDFLLLARTADWSSYDYDSWTSRLHSMCKIMVELDRNLASQDLGYRTSLLALADQKAGAIGVSHILVGKPSMKAH</sequence>
<dbReference type="PANTHER" id="PTHR13369:SF0">
    <property type="entry name" value="GLUTATHIONE S-TRANSFERASE C-TERMINAL DOMAIN-CONTAINING PROTEIN"/>
    <property type="match status" value="1"/>
</dbReference>
<dbReference type="Pfam" id="PF13679">
    <property type="entry name" value="Methyltransf_32"/>
    <property type="match status" value="1"/>
</dbReference>
<dbReference type="Gene3D" id="3.40.50.150">
    <property type="entry name" value="Vaccinia Virus protein VP39"/>
    <property type="match status" value="1"/>
</dbReference>
<dbReference type="PANTHER" id="PTHR13369">
    <property type="match status" value="1"/>
</dbReference>
<dbReference type="STRING" id="3218.A0A2K1J0X4"/>
<feature type="compositionally biased region" description="Basic and acidic residues" evidence="1">
    <location>
        <begin position="186"/>
        <end position="199"/>
    </location>
</feature>
<dbReference type="EnsemblPlants" id="Pp3c18_13170V3.2">
    <property type="protein sequence ID" value="Pp3c18_13170V3.2"/>
    <property type="gene ID" value="Pp3c18_13170"/>
</dbReference>
<reference evidence="4" key="3">
    <citation type="submission" date="2020-12" db="UniProtKB">
        <authorList>
            <consortium name="EnsemblPlants"/>
        </authorList>
    </citation>
    <scope>IDENTIFICATION</scope>
</reference>
<dbReference type="RefSeq" id="XP_024402394.1">
    <property type="nucleotide sequence ID" value="XM_024546626.2"/>
</dbReference>
<dbReference type="OrthoDB" id="206598at2759"/>
<reference evidence="3 5" key="2">
    <citation type="journal article" date="2018" name="Plant J.">
        <title>The Physcomitrella patens chromosome-scale assembly reveals moss genome structure and evolution.</title>
        <authorList>
            <person name="Lang D."/>
            <person name="Ullrich K.K."/>
            <person name="Murat F."/>
            <person name="Fuchs J."/>
            <person name="Jenkins J."/>
            <person name="Haas F.B."/>
            <person name="Piednoel M."/>
            <person name="Gundlach H."/>
            <person name="Van Bel M."/>
            <person name="Meyberg R."/>
            <person name="Vives C."/>
            <person name="Morata J."/>
            <person name="Symeonidi A."/>
            <person name="Hiss M."/>
            <person name="Muchero W."/>
            <person name="Kamisugi Y."/>
            <person name="Saleh O."/>
            <person name="Blanc G."/>
            <person name="Decker E.L."/>
            <person name="van Gessel N."/>
            <person name="Grimwood J."/>
            <person name="Hayes R.D."/>
            <person name="Graham S.W."/>
            <person name="Gunter L.E."/>
            <person name="McDaniel S.F."/>
            <person name="Hoernstein S.N.W."/>
            <person name="Larsson A."/>
            <person name="Li F.W."/>
            <person name="Perroud P.F."/>
            <person name="Phillips J."/>
            <person name="Ranjan P."/>
            <person name="Rokshar D.S."/>
            <person name="Rothfels C.J."/>
            <person name="Schneider L."/>
            <person name="Shu S."/>
            <person name="Stevenson D.W."/>
            <person name="Thummler F."/>
            <person name="Tillich M."/>
            <person name="Villarreal Aguilar J.C."/>
            <person name="Widiez T."/>
            <person name="Wong G.K."/>
            <person name="Wymore A."/>
            <person name="Zhang Y."/>
            <person name="Zimmer A.D."/>
            <person name="Quatrano R.S."/>
            <person name="Mayer K.F.X."/>
            <person name="Goodstein D."/>
            <person name="Casacuberta J.M."/>
            <person name="Vandepoele K."/>
            <person name="Reski R."/>
            <person name="Cuming A.C."/>
            <person name="Tuskan G.A."/>
            <person name="Maumus F."/>
            <person name="Salse J."/>
            <person name="Schmutz J."/>
            <person name="Rensing S.A."/>
        </authorList>
    </citation>
    <scope>NUCLEOTIDE SEQUENCE [LARGE SCALE GENOMIC DNA]</scope>
    <source>
        <strain evidence="4 5">cv. Gransden 2004</strain>
    </source>
</reference>
<dbReference type="PaxDb" id="3218-PP1S3_511V6.1"/>
<evidence type="ECO:0000313" key="4">
    <source>
        <dbReference type="EnsemblPlants" id="Pp3c18_13170V3.1"/>
    </source>
</evidence>
<evidence type="ECO:0000313" key="3">
    <source>
        <dbReference type="EMBL" id="PNR35176.1"/>
    </source>
</evidence>
<accession>A0A2K1J0X4</accession>